<protein>
    <submittedName>
        <fullName evidence="3">Dynactin</fullName>
    </submittedName>
</protein>
<sequence length="364" mass="40569">MAEERAEALQMELENCREKLEESTLDLQLMRAEMEAGGNIQHPYSASEGATGYEMRQMQQQNARMRDTLLSRTKEKLSSRVEELEAQVADLREQVDAALGAEEMTIMDRDSTINKFRELVHKMTESYNELKAQADSKVGPREGGCVETIVDRDSTINKFRELVHKMTESYNELKAQADSKEGGCVETIMDRDSTINKFRELVHIMTESYNELKAQADSKGTFSREPRVTGAAELGSLVAASRACTRSVDLQLRALELTQARARADMLAACLPEHFMHTAAMRYVSMWSTALDTCSPDLLVRCASALPDALQQPSDRTQELGQLHESISTSSSALQQQLKGIRRRLPPGALLSAVPLDPQVPSNI</sequence>
<dbReference type="STRING" id="104452.A0A0L7LNW9"/>
<feature type="domain" description="Dynein associated protein" evidence="2">
    <location>
        <begin position="239"/>
        <end position="279"/>
    </location>
</feature>
<dbReference type="EMBL" id="JTDY01000495">
    <property type="protein sequence ID" value="KOB76916.1"/>
    <property type="molecule type" value="Genomic_DNA"/>
</dbReference>
<reference evidence="3 4" key="1">
    <citation type="journal article" date="2015" name="Genome Biol. Evol.">
        <title>The genome of winter moth (Operophtera brumata) provides a genomic perspective on sexual dimorphism and phenology.</title>
        <authorList>
            <person name="Derks M.F."/>
            <person name="Smit S."/>
            <person name="Salis L."/>
            <person name="Schijlen E."/>
            <person name="Bossers A."/>
            <person name="Mateman C."/>
            <person name="Pijl A.S."/>
            <person name="de Ridder D."/>
            <person name="Groenen M.A."/>
            <person name="Visser M.E."/>
            <person name="Megens H.J."/>
        </authorList>
    </citation>
    <scope>NUCLEOTIDE SEQUENCE [LARGE SCALE GENOMIC DNA]</scope>
    <source>
        <strain evidence="3">WM2013NL</strain>
        <tissue evidence="3">Head and thorax</tissue>
    </source>
</reference>
<dbReference type="Proteomes" id="UP000037510">
    <property type="component" value="Unassembled WGS sequence"/>
</dbReference>
<dbReference type="AlphaFoldDB" id="A0A0L7LNW9"/>
<feature type="coiled-coil region" evidence="1">
    <location>
        <begin position="74"/>
        <end position="176"/>
    </location>
</feature>
<keyword evidence="1" id="KW-0175">Coiled coil</keyword>
<accession>A0A0L7LNW9</accession>
<keyword evidence="4" id="KW-1185">Reference proteome</keyword>
<gene>
    <name evidence="3" type="ORF">OBRU01_05178</name>
</gene>
<organism evidence="3 4">
    <name type="scientific">Operophtera brumata</name>
    <name type="common">Winter moth</name>
    <name type="synonym">Phalaena brumata</name>
    <dbReference type="NCBI Taxonomy" id="104452"/>
    <lineage>
        <taxon>Eukaryota</taxon>
        <taxon>Metazoa</taxon>
        <taxon>Ecdysozoa</taxon>
        <taxon>Arthropoda</taxon>
        <taxon>Hexapoda</taxon>
        <taxon>Insecta</taxon>
        <taxon>Pterygota</taxon>
        <taxon>Neoptera</taxon>
        <taxon>Endopterygota</taxon>
        <taxon>Lepidoptera</taxon>
        <taxon>Glossata</taxon>
        <taxon>Ditrysia</taxon>
        <taxon>Geometroidea</taxon>
        <taxon>Geometridae</taxon>
        <taxon>Larentiinae</taxon>
        <taxon>Operophtera</taxon>
    </lineage>
</organism>
<evidence type="ECO:0000259" key="2">
    <source>
        <dbReference type="Pfam" id="PF12455"/>
    </source>
</evidence>
<evidence type="ECO:0000313" key="3">
    <source>
        <dbReference type="EMBL" id="KOB76916.1"/>
    </source>
</evidence>
<proteinExistence type="predicted"/>
<evidence type="ECO:0000313" key="4">
    <source>
        <dbReference type="Proteomes" id="UP000037510"/>
    </source>
</evidence>
<name>A0A0L7LNW9_OPEBR</name>
<comment type="caution">
    <text evidence="3">The sequence shown here is derived from an EMBL/GenBank/DDBJ whole genome shotgun (WGS) entry which is preliminary data.</text>
</comment>
<dbReference type="Pfam" id="PF12455">
    <property type="entry name" value="Dynactin"/>
    <property type="match status" value="1"/>
</dbReference>
<feature type="coiled-coil region" evidence="1">
    <location>
        <begin position="3"/>
        <end position="33"/>
    </location>
</feature>
<evidence type="ECO:0000256" key="1">
    <source>
        <dbReference type="SAM" id="Coils"/>
    </source>
</evidence>
<dbReference type="InterPro" id="IPR022157">
    <property type="entry name" value="Dynactin"/>
</dbReference>